<name>A0A4U0X462_9PEZI</name>
<comment type="caution">
    <text evidence="1">The sequence shown here is derived from an EMBL/GenBank/DDBJ whole genome shotgun (WGS) entry which is preliminary data.</text>
</comment>
<dbReference type="AlphaFoldDB" id="A0A4U0X462"/>
<dbReference type="OrthoDB" id="4151048at2759"/>
<gene>
    <name evidence="1" type="ORF">B0A55_09510</name>
</gene>
<reference evidence="1 2" key="1">
    <citation type="submission" date="2017-03" db="EMBL/GenBank/DDBJ databases">
        <title>Genomes of endolithic fungi from Antarctica.</title>
        <authorList>
            <person name="Coleine C."/>
            <person name="Masonjones S."/>
            <person name="Stajich J.E."/>
        </authorList>
    </citation>
    <scope>NUCLEOTIDE SEQUENCE [LARGE SCALE GENOMIC DNA]</scope>
    <source>
        <strain evidence="1 2">CCFEE 5184</strain>
    </source>
</reference>
<dbReference type="EMBL" id="NAJQ01000363">
    <property type="protein sequence ID" value="TKA71182.1"/>
    <property type="molecule type" value="Genomic_DNA"/>
</dbReference>
<proteinExistence type="predicted"/>
<accession>A0A4U0X462</accession>
<evidence type="ECO:0000313" key="2">
    <source>
        <dbReference type="Proteomes" id="UP000309340"/>
    </source>
</evidence>
<evidence type="ECO:0000313" key="1">
    <source>
        <dbReference type="EMBL" id="TKA71182.1"/>
    </source>
</evidence>
<protein>
    <submittedName>
        <fullName evidence="1">Uncharacterized protein</fullName>
    </submittedName>
</protein>
<keyword evidence="2" id="KW-1185">Reference proteome</keyword>
<dbReference type="Proteomes" id="UP000309340">
    <property type="component" value="Unassembled WGS sequence"/>
</dbReference>
<organism evidence="1 2">
    <name type="scientific">Friedmanniomyces simplex</name>
    <dbReference type="NCBI Taxonomy" id="329884"/>
    <lineage>
        <taxon>Eukaryota</taxon>
        <taxon>Fungi</taxon>
        <taxon>Dikarya</taxon>
        <taxon>Ascomycota</taxon>
        <taxon>Pezizomycotina</taxon>
        <taxon>Dothideomycetes</taxon>
        <taxon>Dothideomycetidae</taxon>
        <taxon>Mycosphaerellales</taxon>
        <taxon>Teratosphaeriaceae</taxon>
        <taxon>Friedmanniomyces</taxon>
    </lineage>
</organism>
<sequence length="70" mass="7817">MYRRLRKAEAWEGSAVPEIDGSPLTHDILAALNLLEMKQDGSGETESYEEDFQKLQSELLTVGTATYIAK</sequence>
<dbReference type="STRING" id="329884.A0A4U0X462"/>